<proteinExistence type="predicted"/>
<comment type="caution">
    <text evidence="2">The sequence shown here is derived from an EMBL/GenBank/DDBJ whole genome shotgun (WGS) entry which is preliminary data.</text>
</comment>
<feature type="compositionally biased region" description="Polar residues" evidence="1">
    <location>
        <begin position="68"/>
        <end position="77"/>
    </location>
</feature>
<feature type="compositionally biased region" description="Low complexity" evidence="1">
    <location>
        <begin position="83"/>
        <end position="98"/>
    </location>
</feature>
<feature type="compositionally biased region" description="Pro residues" evidence="1">
    <location>
        <begin position="165"/>
        <end position="179"/>
    </location>
</feature>
<feature type="region of interest" description="Disordered" evidence="1">
    <location>
        <begin position="49"/>
        <end position="100"/>
    </location>
</feature>
<feature type="compositionally biased region" description="Low complexity" evidence="1">
    <location>
        <begin position="335"/>
        <end position="346"/>
    </location>
</feature>
<accession>A0A4Y7TDE8</accession>
<gene>
    <name evidence="2" type="ORF">FA13DRAFT_1790883</name>
</gene>
<evidence type="ECO:0000256" key="1">
    <source>
        <dbReference type="SAM" id="MobiDB-lite"/>
    </source>
</evidence>
<feature type="region of interest" description="Disordered" evidence="1">
    <location>
        <begin position="209"/>
        <end position="255"/>
    </location>
</feature>
<name>A0A4Y7TDE8_COPMI</name>
<feature type="compositionally biased region" description="Polar residues" evidence="1">
    <location>
        <begin position="24"/>
        <end position="35"/>
    </location>
</feature>
<dbReference type="Proteomes" id="UP000298030">
    <property type="component" value="Unassembled WGS sequence"/>
</dbReference>
<evidence type="ECO:0000313" key="3">
    <source>
        <dbReference type="Proteomes" id="UP000298030"/>
    </source>
</evidence>
<keyword evidence="3" id="KW-1185">Reference proteome</keyword>
<sequence>MGRPHNPENVFSTRNAIDRPRNAPVSSGRTFSRSYPATAHPLAPSIYPFALPSTPSKSPSEGMAKNFNVFSYPSSSKGPPEVSGPASVSHPASPAPDSLALRSAIVARRLPVPRITPHRATSPSYPSAAQRPRRLPQPHSIIPSPNRLATAGTLKPESPVNRPSPLSPRPPPPTPPLLPPLQSGTRRHPQRPLPSIVVLCSAAYAPRTTSAGRRLTPEDFSGGRFGPPPPRSLPAQLADDSPMPLSPAPFRTPRYPPCVPNDIDDDIDGGTTSLPAIAIHHLLLSSRSSPLLVELLLDTLKTSTVVTLGSEARSSRAPASRTAIDESPGILSPFPSSRSTPSVAPSAAPPTILSQFFLDILSGYPLTRSALEDRCRRCLRRPPLRTSPQGSKPDDSLSLSFHLLVERPRRL</sequence>
<dbReference type="EMBL" id="QPFP01000016">
    <property type="protein sequence ID" value="TEB32031.1"/>
    <property type="molecule type" value="Genomic_DNA"/>
</dbReference>
<dbReference type="AlphaFoldDB" id="A0A4Y7TDE8"/>
<organism evidence="2 3">
    <name type="scientific">Coprinellus micaceus</name>
    <name type="common">Glistening ink-cap mushroom</name>
    <name type="synonym">Coprinus micaceus</name>
    <dbReference type="NCBI Taxonomy" id="71717"/>
    <lineage>
        <taxon>Eukaryota</taxon>
        <taxon>Fungi</taxon>
        <taxon>Dikarya</taxon>
        <taxon>Basidiomycota</taxon>
        <taxon>Agaricomycotina</taxon>
        <taxon>Agaricomycetes</taxon>
        <taxon>Agaricomycetidae</taxon>
        <taxon>Agaricales</taxon>
        <taxon>Agaricineae</taxon>
        <taxon>Psathyrellaceae</taxon>
        <taxon>Coprinellus</taxon>
    </lineage>
</organism>
<feature type="region of interest" description="Disordered" evidence="1">
    <location>
        <begin position="1"/>
        <end position="37"/>
    </location>
</feature>
<feature type="region of interest" description="Disordered" evidence="1">
    <location>
        <begin position="311"/>
        <end position="346"/>
    </location>
</feature>
<dbReference type="PRINTS" id="PR01217">
    <property type="entry name" value="PRICHEXTENSN"/>
</dbReference>
<protein>
    <submittedName>
        <fullName evidence="2">Uncharacterized protein</fullName>
    </submittedName>
</protein>
<feature type="region of interest" description="Disordered" evidence="1">
    <location>
        <begin position="112"/>
        <end position="190"/>
    </location>
</feature>
<dbReference type="STRING" id="71717.A0A4Y7TDE8"/>
<evidence type="ECO:0000313" key="2">
    <source>
        <dbReference type="EMBL" id="TEB32031.1"/>
    </source>
</evidence>
<reference evidence="2 3" key="1">
    <citation type="journal article" date="2019" name="Nat. Ecol. Evol.">
        <title>Megaphylogeny resolves global patterns of mushroom evolution.</title>
        <authorList>
            <person name="Varga T."/>
            <person name="Krizsan K."/>
            <person name="Foldi C."/>
            <person name="Dima B."/>
            <person name="Sanchez-Garcia M."/>
            <person name="Sanchez-Ramirez S."/>
            <person name="Szollosi G.J."/>
            <person name="Szarkandi J.G."/>
            <person name="Papp V."/>
            <person name="Albert L."/>
            <person name="Andreopoulos W."/>
            <person name="Angelini C."/>
            <person name="Antonin V."/>
            <person name="Barry K.W."/>
            <person name="Bougher N.L."/>
            <person name="Buchanan P."/>
            <person name="Buyck B."/>
            <person name="Bense V."/>
            <person name="Catcheside P."/>
            <person name="Chovatia M."/>
            <person name="Cooper J."/>
            <person name="Damon W."/>
            <person name="Desjardin D."/>
            <person name="Finy P."/>
            <person name="Geml J."/>
            <person name="Haridas S."/>
            <person name="Hughes K."/>
            <person name="Justo A."/>
            <person name="Karasinski D."/>
            <person name="Kautmanova I."/>
            <person name="Kiss B."/>
            <person name="Kocsube S."/>
            <person name="Kotiranta H."/>
            <person name="LaButti K.M."/>
            <person name="Lechner B.E."/>
            <person name="Liimatainen K."/>
            <person name="Lipzen A."/>
            <person name="Lukacs Z."/>
            <person name="Mihaltcheva S."/>
            <person name="Morgado L.N."/>
            <person name="Niskanen T."/>
            <person name="Noordeloos M.E."/>
            <person name="Ohm R.A."/>
            <person name="Ortiz-Santana B."/>
            <person name="Ovrebo C."/>
            <person name="Racz N."/>
            <person name="Riley R."/>
            <person name="Savchenko A."/>
            <person name="Shiryaev A."/>
            <person name="Soop K."/>
            <person name="Spirin V."/>
            <person name="Szebenyi C."/>
            <person name="Tomsovsky M."/>
            <person name="Tulloss R.E."/>
            <person name="Uehling J."/>
            <person name="Grigoriev I.V."/>
            <person name="Vagvolgyi C."/>
            <person name="Papp T."/>
            <person name="Martin F.M."/>
            <person name="Miettinen O."/>
            <person name="Hibbett D.S."/>
            <person name="Nagy L.G."/>
        </authorList>
    </citation>
    <scope>NUCLEOTIDE SEQUENCE [LARGE SCALE GENOMIC DNA]</scope>
    <source>
        <strain evidence="2 3">FP101781</strain>
    </source>
</reference>